<dbReference type="FunCoup" id="E1Z893">
    <property type="interactions" value="362"/>
</dbReference>
<organism evidence="9">
    <name type="scientific">Chlorella variabilis</name>
    <name type="common">Green alga</name>
    <dbReference type="NCBI Taxonomy" id="554065"/>
    <lineage>
        <taxon>Eukaryota</taxon>
        <taxon>Viridiplantae</taxon>
        <taxon>Chlorophyta</taxon>
        <taxon>core chlorophytes</taxon>
        <taxon>Trebouxiophyceae</taxon>
        <taxon>Chlorellales</taxon>
        <taxon>Chlorellaceae</taxon>
        <taxon>Chlorella clade</taxon>
        <taxon>Chlorella</taxon>
    </lineage>
</organism>
<evidence type="ECO:0000256" key="2">
    <source>
        <dbReference type="ARBA" id="ARBA00009234"/>
    </source>
</evidence>
<feature type="domain" description="Staygreen protein" evidence="7">
    <location>
        <begin position="148"/>
        <end position="216"/>
    </location>
</feature>
<comment type="similarity">
    <text evidence="2">Belongs to the staygreen family.</text>
</comment>
<sequence length="369" mass="37506">MAVLQECLVTAGVSLARLEAVSHLGCHAVSGAAKSPRAALLDPPPFDPSKLSVEYLPGSRGAAVTAGRRYTLTHNDVTGSLQLSIGHEYNRRQLDGWYTRILRDEILAEWQDTPTPAPPSSGSSPAATGSGSDADECPARSGGGAVPSLHVYCHVSGEELWPAPPQLRAFIFRREMALVLDTITHAEAAALVAAPRLRAAPVYVHLRSDVPALDRVVDGDGGAPGGATCGARWDGGASWDGEDGGDARASAAQQQQQQQQQPRQPPLAAAAADAPVALNASMAAPASQLPASSQPCAPMAVGSSLAGGGSTSSEGSAGSVSALGAANGAVSLLADCPSWLSAGAVAADGRQRAAAEAVPIVASNRSRQR</sequence>
<keyword evidence="3" id="KW-0150">Chloroplast</keyword>
<dbReference type="STRING" id="554065.E1Z893"/>
<dbReference type="PANTHER" id="PTHR31750">
    <property type="entry name" value="PROTEIN STAY-GREEN 1, CHLOROPLASTIC-RELATED"/>
    <property type="match status" value="1"/>
</dbReference>
<keyword evidence="9" id="KW-1185">Reference proteome</keyword>
<protein>
    <recommendedName>
        <fullName evidence="7">Staygreen protein domain-containing protein</fullName>
    </recommendedName>
</protein>
<dbReference type="GeneID" id="17357451"/>
<dbReference type="Proteomes" id="UP000008141">
    <property type="component" value="Unassembled WGS sequence"/>
</dbReference>
<feature type="domain" description="Staygreen protein" evidence="7">
    <location>
        <begin position="46"/>
        <end position="113"/>
    </location>
</feature>
<feature type="region of interest" description="Disordered" evidence="6">
    <location>
        <begin position="111"/>
        <end position="141"/>
    </location>
</feature>
<feature type="region of interest" description="Disordered" evidence="6">
    <location>
        <begin position="300"/>
        <end position="319"/>
    </location>
</feature>
<dbReference type="RefSeq" id="XP_005850408.1">
    <property type="nucleotide sequence ID" value="XM_005850346.1"/>
</dbReference>
<gene>
    <name evidence="8" type="ORF">CHLNCDRAFT_142305</name>
</gene>
<evidence type="ECO:0000313" key="9">
    <source>
        <dbReference type="Proteomes" id="UP000008141"/>
    </source>
</evidence>
<dbReference type="eggNOG" id="ENOG502QV01">
    <property type="taxonomic scope" value="Eukaryota"/>
</dbReference>
<feature type="compositionally biased region" description="Low complexity" evidence="6">
    <location>
        <begin position="120"/>
        <end position="132"/>
    </location>
</feature>
<feature type="compositionally biased region" description="Low complexity" evidence="6">
    <location>
        <begin position="247"/>
        <end position="272"/>
    </location>
</feature>
<evidence type="ECO:0000256" key="6">
    <source>
        <dbReference type="SAM" id="MobiDB-lite"/>
    </source>
</evidence>
<dbReference type="AlphaFoldDB" id="E1Z893"/>
<evidence type="ECO:0000256" key="3">
    <source>
        <dbReference type="ARBA" id="ARBA00022528"/>
    </source>
</evidence>
<keyword evidence="4" id="KW-0934">Plastid</keyword>
<feature type="region of interest" description="Disordered" evidence="6">
    <location>
        <begin position="221"/>
        <end position="272"/>
    </location>
</feature>
<evidence type="ECO:0000313" key="8">
    <source>
        <dbReference type="EMBL" id="EFN58306.1"/>
    </source>
</evidence>
<dbReference type="Pfam" id="PF12638">
    <property type="entry name" value="Staygreen"/>
    <property type="match status" value="2"/>
</dbReference>
<dbReference type="KEGG" id="cvr:CHLNCDRAFT_142305"/>
<comment type="subcellular location">
    <subcellularLocation>
        <location evidence="1">Plastid</location>
        <location evidence="1">Chloroplast</location>
    </subcellularLocation>
</comment>
<dbReference type="GO" id="GO:0009507">
    <property type="term" value="C:chloroplast"/>
    <property type="evidence" value="ECO:0007669"/>
    <property type="project" value="UniProtKB-SubCell"/>
</dbReference>
<evidence type="ECO:0000256" key="5">
    <source>
        <dbReference type="ARBA" id="ARBA00022946"/>
    </source>
</evidence>
<name>E1Z893_CHLVA</name>
<evidence type="ECO:0000256" key="1">
    <source>
        <dbReference type="ARBA" id="ARBA00004229"/>
    </source>
</evidence>
<dbReference type="OrthoDB" id="1931912at2759"/>
<evidence type="ECO:0000256" key="4">
    <source>
        <dbReference type="ARBA" id="ARBA00022640"/>
    </source>
</evidence>
<dbReference type="InterPro" id="IPR024438">
    <property type="entry name" value="Staygreen"/>
</dbReference>
<dbReference type="PANTHER" id="PTHR31750:SF4">
    <property type="entry name" value="LP06106P"/>
    <property type="match status" value="1"/>
</dbReference>
<evidence type="ECO:0000259" key="7">
    <source>
        <dbReference type="Pfam" id="PF12638"/>
    </source>
</evidence>
<keyword evidence="5" id="KW-0809">Transit peptide</keyword>
<proteinExistence type="inferred from homology"/>
<dbReference type="InParanoid" id="E1Z893"/>
<dbReference type="EMBL" id="GL433838">
    <property type="protein sequence ID" value="EFN58306.1"/>
    <property type="molecule type" value="Genomic_DNA"/>
</dbReference>
<reference evidence="8 9" key="1">
    <citation type="journal article" date="2010" name="Plant Cell">
        <title>The Chlorella variabilis NC64A genome reveals adaptation to photosymbiosis, coevolution with viruses, and cryptic sex.</title>
        <authorList>
            <person name="Blanc G."/>
            <person name="Duncan G."/>
            <person name="Agarkova I."/>
            <person name="Borodovsky M."/>
            <person name="Gurnon J."/>
            <person name="Kuo A."/>
            <person name="Lindquist E."/>
            <person name="Lucas S."/>
            <person name="Pangilinan J."/>
            <person name="Polle J."/>
            <person name="Salamov A."/>
            <person name="Terry A."/>
            <person name="Yamada T."/>
            <person name="Dunigan D.D."/>
            <person name="Grigoriev I.V."/>
            <person name="Claverie J.M."/>
            <person name="Van Etten J.L."/>
        </authorList>
    </citation>
    <scope>NUCLEOTIDE SEQUENCE [LARGE SCALE GENOMIC DNA]</scope>
    <source>
        <strain evidence="8 9">NC64A</strain>
    </source>
</reference>
<accession>E1Z893</accession>